<organism evidence="2 3">
    <name type="scientific">Bordetella genomosp. 9</name>
    <dbReference type="NCBI Taxonomy" id="1416803"/>
    <lineage>
        <taxon>Bacteria</taxon>
        <taxon>Pseudomonadati</taxon>
        <taxon>Pseudomonadota</taxon>
        <taxon>Betaproteobacteria</taxon>
        <taxon>Burkholderiales</taxon>
        <taxon>Alcaligenaceae</taxon>
        <taxon>Bordetella</taxon>
    </lineage>
</organism>
<keyword evidence="3" id="KW-1185">Reference proteome</keyword>
<gene>
    <name evidence="2" type="ORF">CAL13_17625</name>
</gene>
<feature type="signal peptide" evidence="1">
    <location>
        <begin position="1"/>
        <end position="27"/>
    </location>
</feature>
<evidence type="ECO:0000256" key="1">
    <source>
        <dbReference type="SAM" id="SignalP"/>
    </source>
</evidence>
<name>A0A1W6Z400_9BORD</name>
<evidence type="ECO:0008006" key="4">
    <source>
        <dbReference type="Google" id="ProtNLM"/>
    </source>
</evidence>
<evidence type="ECO:0000313" key="2">
    <source>
        <dbReference type="EMBL" id="ARP87829.1"/>
    </source>
</evidence>
<dbReference type="InterPro" id="IPR047780">
    <property type="entry name" value="TssQ-like"/>
</dbReference>
<dbReference type="Proteomes" id="UP000194139">
    <property type="component" value="Chromosome"/>
</dbReference>
<sequence length="125" mass="13718">MMKRFRTLLIFLPVIAALGGCAGPTPAARQALQQVRDDYAAGDYGGVIRAVATSDELARAPDALRVEALKLQSFSYCASRYTRLCEDGFVRILRIDPDFRLAPNEAGHPMWGPAFERAQTMARAS</sequence>
<dbReference type="PROSITE" id="PS51257">
    <property type="entry name" value="PROKAR_LIPOPROTEIN"/>
    <property type="match status" value="1"/>
</dbReference>
<dbReference type="NCBIfam" id="NF038027">
    <property type="entry name" value="TssQ_fam"/>
    <property type="match status" value="1"/>
</dbReference>
<dbReference type="RefSeq" id="WP_157664513.1">
    <property type="nucleotide sequence ID" value="NZ_CP021109.1"/>
</dbReference>
<evidence type="ECO:0000313" key="3">
    <source>
        <dbReference type="Proteomes" id="UP000194139"/>
    </source>
</evidence>
<dbReference type="EMBL" id="CP021109">
    <property type="protein sequence ID" value="ARP87829.1"/>
    <property type="molecule type" value="Genomic_DNA"/>
</dbReference>
<proteinExistence type="predicted"/>
<dbReference type="OrthoDB" id="8590585at2"/>
<reference evidence="2 3" key="1">
    <citation type="submission" date="2017-05" db="EMBL/GenBank/DDBJ databases">
        <title>Complete and WGS of Bordetella genogroups.</title>
        <authorList>
            <person name="Spilker T."/>
            <person name="LiPuma J."/>
        </authorList>
    </citation>
    <scope>NUCLEOTIDE SEQUENCE [LARGE SCALE GENOMIC DNA]</scope>
    <source>
        <strain evidence="2 3">AU17164</strain>
    </source>
</reference>
<feature type="chain" id="PRO_5012461791" description="Lipoprotein" evidence="1">
    <location>
        <begin position="28"/>
        <end position="125"/>
    </location>
</feature>
<accession>A0A1W6Z400</accession>
<keyword evidence="1" id="KW-0732">Signal</keyword>
<protein>
    <recommendedName>
        <fullName evidence="4">Lipoprotein</fullName>
    </recommendedName>
</protein>
<dbReference type="AlphaFoldDB" id="A0A1W6Z400"/>